<keyword evidence="4" id="KW-0812">Transmembrane</keyword>
<dbReference type="Pfam" id="PF12849">
    <property type="entry name" value="PBP_like_2"/>
    <property type="match status" value="1"/>
</dbReference>
<dbReference type="GO" id="GO:0043190">
    <property type="term" value="C:ATP-binding cassette (ABC) transporter complex"/>
    <property type="evidence" value="ECO:0007669"/>
    <property type="project" value="InterPro"/>
</dbReference>
<dbReference type="GO" id="GO:0042301">
    <property type="term" value="F:phosphate ion binding"/>
    <property type="evidence" value="ECO:0007669"/>
    <property type="project" value="InterPro"/>
</dbReference>
<evidence type="ECO:0000313" key="6">
    <source>
        <dbReference type="EMBL" id="RFA10331.1"/>
    </source>
</evidence>
<dbReference type="GO" id="GO:0035435">
    <property type="term" value="P:phosphate ion transmembrane transport"/>
    <property type="evidence" value="ECO:0007669"/>
    <property type="project" value="InterPro"/>
</dbReference>
<dbReference type="CDD" id="cd13565">
    <property type="entry name" value="PBP2_PstS"/>
    <property type="match status" value="1"/>
</dbReference>
<keyword evidence="4" id="KW-0472">Membrane</keyword>
<feature type="domain" description="PBP" evidence="5">
    <location>
        <begin position="32"/>
        <end position="347"/>
    </location>
</feature>
<dbReference type="OrthoDB" id="9801510at2"/>
<protein>
    <submittedName>
        <fullName evidence="6">Phosphate ABC transporter substrate-binding protein PstS</fullName>
    </submittedName>
</protein>
<evidence type="ECO:0000256" key="4">
    <source>
        <dbReference type="SAM" id="Phobius"/>
    </source>
</evidence>
<dbReference type="Proteomes" id="UP000256486">
    <property type="component" value="Unassembled WGS sequence"/>
</dbReference>
<keyword evidence="3" id="KW-0592">Phosphate transport</keyword>
<keyword evidence="2" id="KW-0813">Transport</keyword>
<evidence type="ECO:0000313" key="7">
    <source>
        <dbReference type="Proteomes" id="UP000256486"/>
    </source>
</evidence>
<dbReference type="RefSeq" id="WP_116415714.1">
    <property type="nucleotide sequence ID" value="NZ_NBWZ01000001.1"/>
</dbReference>
<comment type="caution">
    <text evidence="6">The sequence shown here is derived from an EMBL/GenBank/DDBJ whole genome shotgun (WGS) entry which is preliminary data.</text>
</comment>
<keyword evidence="7" id="KW-1185">Reference proteome</keyword>
<dbReference type="InterPro" id="IPR050962">
    <property type="entry name" value="Phosphate-bind_PstS"/>
</dbReference>
<accession>A0A3E0VKT0</accession>
<evidence type="ECO:0000259" key="5">
    <source>
        <dbReference type="Pfam" id="PF12849"/>
    </source>
</evidence>
<dbReference type="AlphaFoldDB" id="A0A3E0VKT0"/>
<dbReference type="PANTHER" id="PTHR42996">
    <property type="entry name" value="PHOSPHATE-BINDING PROTEIN PSTS"/>
    <property type="match status" value="1"/>
</dbReference>
<evidence type="ECO:0000256" key="1">
    <source>
        <dbReference type="ARBA" id="ARBA00008725"/>
    </source>
</evidence>
<evidence type="ECO:0000256" key="3">
    <source>
        <dbReference type="ARBA" id="ARBA00022592"/>
    </source>
</evidence>
<feature type="transmembrane region" description="Helical" evidence="4">
    <location>
        <begin position="519"/>
        <end position="538"/>
    </location>
</feature>
<gene>
    <name evidence="6" type="ORF">B7R54_14765</name>
</gene>
<comment type="similarity">
    <text evidence="1">Belongs to the PstS family.</text>
</comment>
<name>A0A3E0VKT0_9MICO</name>
<evidence type="ECO:0000256" key="2">
    <source>
        <dbReference type="ARBA" id="ARBA00022448"/>
    </source>
</evidence>
<dbReference type="InterPro" id="IPR005673">
    <property type="entry name" value="ABC_phos-bd_PstS"/>
</dbReference>
<dbReference type="InterPro" id="IPR024370">
    <property type="entry name" value="PBP_domain"/>
</dbReference>
<dbReference type="NCBIfam" id="TIGR00975">
    <property type="entry name" value="3a0107s03"/>
    <property type="match status" value="1"/>
</dbReference>
<proteinExistence type="inferred from homology"/>
<dbReference type="SUPFAM" id="SSF53850">
    <property type="entry name" value="Periplasmic binding protein-like II"/>
    <property type="match status" value="1"/>
</dbReference>
<dbReference type="Gene3D" id="3.40.190.10">
    <property type="entry name" value="Periplasmic binding protein-like II"/>
    <property type="match status" value="2"/>
</dbReference>
<reference evidence="6 7" key="1">
    <citation type="submission" date="2017-04" db="EMBL/GenBank/DDBJ databases">
        <title>Comparative genome analysis of Subtercola boreus.</title>
        <authorList>
            <person name="Cho Y.-J."/>
            <person name="Cho A."/>
            <person name="Kim O.-S."/>
            <person name="Lee J.-I."/>
        </authorList>
    </citation>
    <scope>NUCLEOTIDE SEQUENCE [LARGE SCALE GENOMIC DNA]</scope>
    <source>
        <strain evidence="6 7">K300</strain>
    </source>
</reference>
<dbReference type="EMBL" id="NBWZ01000001">
    <property type="protein sequence ID" value="RFA10331.1"/>
    <property type="molecule type" value="Genomic_DNA"/>
</dbReference>
<sequence>MTPRIRFLRTLGAALAFVVLVIGIGGGVTVPSASAEIYLPITGSGSTWSQNALDQWRKNVAANYGMTVNYSGNGSSAGRQDFISQSVDFAVSEIPFQAKPEDQSAPEVPTSGYAYMPIVAGGTSFMYNLKIGGKRVTNLRLDGDVISKIFTGVIVNWNDPAIAADNPGLAMPDKPIVPVLRSDGSGSTAQFTLWMSKQHPDLWNAFCTSVGRDAPCGLTSQYPGFGNAKLQSGSLGVAGYVSQDYGEGAITYVEYSYALKSGFPVAKVLNNAGYFIEPTAPSVAVALVGAQINSDLTQVLDGVYNNADPRTYPLSSYSYMILPTETNKIFTAEKGKTLGAFTSYLLCEGQQQAQQLGYSPLPLNLVQAASDQVKRIPGGPAGGVDLASCNNPALQILDTAPQPADCDKQGANQCTTGTAGAVVDTPVTGSGSGGSAAAAPGAGGGAAAVAPTAEAAAAAAAAVSAADPAAAAAAGAAASNTAVYDANGAIVSGNAGAGASVAVSKPLTLADQPFGPQQIVMIAAGVLLLLAIALPPFVSRRLKRSR</sequence>
<keyword evidence="4" id="KW-1133">Transmembrane helix</keyword>
<dbReference type="PANTHER" id="PTHR42996:SF1">
    <property type="entry name" value="PHOSPHATE-BINDING PROTEIN PSTS"/>
    <property type="match status" value="1"/>
</dbReference>
<organism evidence="6 7">
    <name type="scientific">Subtercola boreus</name>
    <dbReference type="NCBI Taxonomy" id="120213"/>
    <lineage>
        <taxon>Bacteria</taxon>
        <taxon>Bacillati</taxon>
        <taxon>Actinomycetota</taxon>
        <taxon>Actinomycetes</taxon>
        <taxon>Micrococcales</taxon>
        <taxon>Microbacteriaceae</taxon>
        <taxon>Subtercola</taxon>
    </lineage>
</organism>